<name>A0A6A6FCL9_9PEZI</name>
<gene>
    <name evidence="1" type="ORF">CERZMDRAFT_85644</name>
</gene>
<dbReference type="Proteomes" id="UP000799539">
    <property type="component" value="Unassembled WGS sequence"/>
</dbReference>
<keyword evidence="2" id="KW-1185">Reference proteome</keyword>
<dbReference type="AlphaFoldDB" id="A0A6A6FCL9"/>
<protein>
    <submittedName>
        <fullName evidence="1">Uncharacterized protein</fullName>
    </submittedName>
</protein>
<evidence type="ECO:0000313" key="1">
    <source>
        <dbReference type="EMBL" id="KAF2211083.1"/>
    </source>
</evidence>
<proteinExistence type="predicted"/>
<reference evidence="1" key="1">
    <citation type="journal article" date="2020" name="Stud. Mycol.">
        <title>101 Dothideomycetes genomes: a test case for predicting lifestyles and emergence of pathogens.</title>
        <authorList>
            <person name="Haridas S."/>
            <person name="Albert R."/>
            <person name="Binder M."/>
            <person name="Bloem J."/>
            <person name="Labutti K."/>
            <person name="Salamov A."/>
            <person name="Andreopoulos B."/>
            <person name="Baker S."/>
            <person name="Barry K."/>
            <person name="Bills G."/>
            <person name="Bluhm B."/>
            <person name="Cannon C."/>
            <person name="Castanera R."/>
            <person name="Culley D."/>
            <person name="Daum C."/>
            <person name="Ezra D."/>
            <person name="Gonzalez J."/>
            <person name="Henrissat B."/>
            <person name="Kuo A."/>
            <person name="Liang C."/>
            <person name="Lipzen A."/>
            <person name="Lutzoni F."/>
            <person name="Magnuson J."/>
            <person name="Mondo S."/>
            <person name="Nolan M."/>
            <person name="Ohm R."/>
            <person name="Pangilinan J."/>
            <person name="Park H.-J."/>
            <person name="Ramirez L."/>
            <person name="Alfaro M."/>
            <person name="Sun H."/>
            <person name="Tritt A."/>
            <person name="Yoshinaga Y."/>
            <person name="Zwiers L.-H."/>
            <person name="Turgeon B."/>
            <person name="Goodwin S."/>
            <person name="Spatafora J."/>
            <person name="Crous P."/>
            <person name="Grigoriev I."/>
        </authorList>
    </citation>
    <scope>NUCLEOTIDE SEQUENCE</scope>
    <source>
        <strain evidence="1">SCOH1-5</strain>
    </source>
</reference>
<organism evidence="1 2">
    <name type="scientific">Cercospora zeae-maydis SCOH1-5</name>
    <dbReference type="NCBI Taxonomy" id="717836"/>
    <lineage>
        <taxon>Eukaryota</taxon>
        <taxon>Fungi</taxon>
        <taxon>Dikarya</taxon>
        <taxon>Ascomycota</taxon>
        <taxon>Pezizomycotina</taxon>
        <taxon>Dothideomycetes</taxon>
        <taxon>Dothideomycetidae</taxon>
        <taxon>Mycosphaerellales</taxon>
        <taxon>Mycosphaerellaceae</taxon>
        <taxon>Cercospora</taxon>
    </lineage>
</organism>
<dbReference type="EMBL" id="ML992678">
    <property type="protein sequence ID" value="KAF2211083.1"/>
    <property type="molecule type" value="Genomic_DNA"/>
</dbReference>
<sequence>MRFLQDAVVDALHPHRNAMQSSSQYNNIPAAHGQSCILPAQSFNFQMTIASCCIQTRELTMLCSTNACKARPRGEETIYSSLSDHNAIPAAAVAGSPLQKYKVPKNSRQQSQQADLLSHPVLRRTAGFDFAGNKGAATPPRPIVSSENGLAKYGLQGHFDAKRFCPRQASAARVQLLDTRLSVSATEEVREQALRCWIGAWSANGIGALCCRLDVAGAQGYDATTWLSCSPVNLVWSCKPPCFLAA</sequence>
<accession>A0A6A6FCL9</accession>
<evidence type="ECO:0000313" key="2">
    <source>
        <dbReference type="Proteomes" id="UP000799539"/>
    </source>
</evidence>